<name>A0A2C5XMC8_9HYPO</name>
<keyword evidence="5 15" id="KW-0645">Protease</keyword>
<dbReference type="EC" id="3.4.16.-" evidence="15"/>
<dbReference type="PANTHER" id="PTHR11802:SF190">
    <property type="entry name" value="PHEROMONE-PROCESSING CARBOXYPEPTIDASE KEX1"/>
    <property type="match status" value="1"/>
</dbReference>
<reference evidence="18 19" key="1">
    <citation type="submission" date="2017-06" db="EMBL/GenBank/DDBJ databases">
        <title>Ant-infecting Ophiocordyceps genomes reveal a high diversity of potential behavioral manipulation genes and a possible major role for enterotoxins.</title>
        <authorList>
            <person name="De Bekker C."/>
            <person name="Evans H.C."/>
            <person name="Brachmann A."/>
            <person name="Hughes D.P."/>
        </authorList>
    </citation>
    <scope>NUCLEOTIDE SEQUENCE [LARGE SCALE GENOMIC DNA]</scope>
    <source>
        <strain evidence="18 19">Map64</strain>
    </source>
</reference>
<evidence type="ECO:0000256" key="16">
    <source>
        <dbReference type="SAM" id="MobiDB-lite"/>
    </source>
</evidence>
<evidence type="ECO:0000313" key="19">
    <source>
        <dbReference type="Proteomes" id="UP000226192"/>
    </source>
</evidence>
<evidence type="ECO:0000313" key="18">
    <source>
        <dbReference type="EMBL" id="PHH66918.1"/>
    </source>
</evidence>
<evidence type="ECO:0000256" key="7">
    <source>
        <dbReference type="ARBA" id="ARBA00022703"/>
    </source>
</evidence>
<evidence type="ECO:0000256" key="10">
    <source>
        <dbReference type="ARBA" id="ARBA00022989"/>
    </source>
</evidence>
<dbReference type="PRINTS" id="PR00724">
    <property type="entry name" value="CRBOXYPTASEC"/>
</dbReference>
<comment type="function">
    <text evidence="14">Protease with a carboxypeptidase B-like function involved in the C-terminal processing of the lysine and arginine residues from protein precursors. Promotes cell fusion and is involved in the programmed cell death.</text>
</comment>
<keyword evidence="19" id="KW-1185">Reference proteome</keyword>
<evidence type="ECO:0000256" key="1">
    <source>
        <dbReference type="ARBA" id="ARBA00001003"/>
    </source>
</evidence>
<feature type="region of interest" description="Disordered" evidence="16">
    <location>
        <begin position="584"/>
        <end position="626"/>
    </location>
</feature>
<dbReference type="InterPro" id="IPR018202">
    <property type="entry name" value="Ser_caboxypep_ser_AS"/>
</dbReference>
<protein>
    <recommendedName>
        <fullName evidence="15">Carboxypeptidase</fullName>
        <ecNumber evidence="15">3.4.16.-</ecNumber>
    </recommendedName>
</protein>
<accession>A0A2C5XMC8</accession>
<dbReference type="Proteomes" id="UP000226192">
    <property type="component" value="Unassembled WGS sequence"/>
</dbReference>
<dbReference type="InterPro" id="IPR029058">
    <property type="entry name" value="AB_hydrolase_fold"/>
</dbReference>
<dbReference type="Gene3D" id="3.40.50.1820">
    <property type="entry name" value="alpha/beta hydrolase"/>
    <property type="match status" value="1"/>
</dbReference>
<evidence type="ECO:0000256" key="11">
    <source>
        <dbReference type="ARBA" id="ARBA00023034"/>
    </source>
</evidence>
<evidence type="ECO:0000256" key="2">
    <source>
        <dbReference type="ARBA" id="ARBA00004393"/>
    </source>
</evidence>
<feature type="transmembrane region" description="Helical" evidence="17">
    <location>
        <begin position="515"/>
        <end position="532"/>
    </location>
</feature>
<evidence type="ECO:0000256" key="6">
    <source>
        <dbReference type="ARBA" id="ARBA00022692"/>
    </source>
</evidence>
<keyword evidence="8 15" id="KW-0732">Signal</keyword>
<dbReference type="GO" id="GO:0005802">
    <property type="term" value="C:trans-Golgi network"/>
    <property type="evidence" value="ECO:0007669"/>
    <property type="project" value="TreeGrafter"/>
</dbReference>
<dbReference type="SUPFAM" id="SSF53474">
    <property type="entry name" value="alpha/beta-Hydrolases"/>
    <property type="match status" value="1"/>
</dbReference>
<dbReference type="Pfam" id="PF00450">
    <property type="entry name" value="Peptidase_S10"/>
    <property type="match status" value="1"/>
</dbReference>
<evidence type="ECO:0000256" key="4">
    <source>
        <dbReference type="ARBA" id="ARBA00022645"/>
    </source>
</evidence>
<evidence type="ECO:0000256" key="13">
    <source>
        <dbReference type="ARBA" id="ARBA00023180"/>
    </source>
</evidence>
<feature type="compositionally biased region" description="Polar residues" evidence="16">
    <location>
        <begin position="614"/>
        <end position="626"/>
    </location>
</feature>
<comment type="caution">
    <text evidence="18">The sequence shown here is derived from an EMBL/GenBank/DDBJ whole genome shotgun (WGS) entry which is preliminary data.</text>
</comment>
<dbReference type="OrthoDB" id="443318at2759"/>
<comment type="similarity">
    <text evidence="3 15">Belongs to the peptidase S10 family.</text>
</comment>
<keyword evidence="4 15" id="KW-0121">Carboxypeptidase</keyword>
<evidence type="ECO:0000256" key="15">
    <source>
        <dbReference type="RuleBase" id="RU361156"/>
    </source>
</evidence>
<dbReference type="InterPro" id="IPR001563">
    <property type="entry name" value="Peptidase_S10"/>
</dbReference>
<dbReference type="GO" id="GO:0006508">
    <property type="term" value="P:proteolysis"/>
    <property type="evidence" value="ECO:0007669"/>
    <property type="project" value="UniProtKB-KW"/>
</dbReference>
<feature type="region of interest" description="Disordered" evidence="16">
    <location>
        <begin position="467"/>
        <end position="497"/>
    </location>
</feature>
<proteinExistence type="inferred from homology"/>
<keyword evidence="6 17" id="KW-0812">Transmembrane</keyword>
<evidence type="ECO:0000256" key="9">
    <source>
        <dbReference type="ARBA" id="ARBA00022801"/>
    </source>
</evidence>
<feature type="compositionally biased region" description="Basic and acidic residues" evidence="16">
    <location>
        <begin position="469"/>
        <end position="479"/>
    </location>
</feature>
<feature type="chain" id="PRO_5011813031" description="Carboxypeptidase" evidence="15">
    <location>
        <begin position="26"/>
        <end position="626"/>
    </location>
</feature>
<keyword evidence="13" id="KW-0325">Glycoprotein</keyword>
<dbReference type="EMBL" id="NJET01000004">
    <property type="protein sequence ID" value="PHH66918.1"/>
    <property type="molecule type" value="Genomic_DNA"/>
</dbReference>
<dbReference type="FunFam" id="3.40.50.1820:FF:000121">
    <property type="entry name" value="Carboxypeptidase D"/>
    <property type="match status" value="1"/>
</dbReference>
<keyword evidence="9 15" id="KW-0378">Hydrolase</keyword>
<keyword evidence="12 17" id="KW-0472">Membrane</keyword>
<keyword evidence="7" id="KW-0053">Apoptosis</keyword>
<evidence type="ECO:0000256" key="14">
    <source>
        <dbReference type="ARBA" id="ARBA00037042"/>
    </source>
</evidence>
<sequence>MSLLFFARQWPAVLLVALWPAWAAAAGSAADYYVLDLPGVPKESPPIKMHAGHIEVTPEHNGNIFFWHFQNKHIANRQRTVIWVNGGPGCSSEDGALMEVGPYRVKDEKTLVLNNGSWNEFANLLFVDNPVGVGFSYVDTDSFVHELDNMALQFVSFLEKFFDIFPEYMKDDIYIAGESYAGQYIPYIAKAILDHNKAKPGAAWSLKGLLIGNGWISPEDQYSSYIKYALERGILQKDTEQTKQLQEMQRDCDKRMATNPGHVDYSDCEQTLSTMLRLTSKGSGNDACYNMYDVRLRDTYPSCGMNWPPDLAGVTPYLRRPDVVQALHVSEKRTTGWQECNGAVGAAFKTKTSKPSRVLLPDLMKQVPILLFSGSEDLICNSIGTEQLISNMEWNGGKGFELTPGNWSPRRGWTFEGESAGFWQEARNLTYVKFFNASHMVPYDHARRSRDMLDRFMGVDISSIGGEPTDSRIDGEKGPETTVGGVSNHTHDAEKEAEKKIDEAKWAAYRRSGEIVLAIVIMAAAAWAFVIWRQRRIGAIYRSLSRQDSTSLGSSRVALSTFRRRPGNVDLEAAAFDETHLDDLHVDSPQDADGIKYSLGDDSDEDEARPDVQHSGQRGANHGSST</sequence>
<evidence type="ECO:0000256" key="5">
    <source>
        <dbReference type="ARBA" id="ARBA00022670"/>
    </source>
</evidence>
<keyword evidence="10 17" id="KW-1133">Transmembrane helix</keyword>
<evidence type="ECO:0000256" key="8">
    <source>
        <dbReference type="ARBA" id="ARBA00022729"/>
    </source>
</evidence>
<dbReference type="PROSITE" id="PS00131">
    <property type="entry name" value="CARBOXYPEPT_SER_SER"/>
    <property type="match status" value="1"/>
</dbReference>
<evidence type="ECO:0000256" key="17">
    <source>
        <dbReference type="SAM" id="Phobius"/>
    </source>
</evidence>
<comment type="catalytic activity">
    <reaction evidence="1">
        <text>Preferential release of a C-terminal arginine or lysine residue.</text>
        <dbReference type="EC" id="3.4.16.6"/>
    </reaction>
</comment>
<keyword evidence="11" id="KW-0333">Golgi apparatus</keyword>
<dbReference type="PANTHER" id="PTHR11802">
    <property type="entry name" value="SERINE PROTEASE FAMILY S10 SERINE CARBOXYPEPTIDASE"/>
    <property type="match status" value="1"/>
</dbReference>
<feature type="signal peptide" evidence="15">
    <location>
        <begin position="1"/>
        <end position="25"/>
    </location>
</feature>
<comment type="subcellular location">
    <subcellularLocation>
        <location evidence="2">Golgi apparatus</location>
        <location evidence="2">trans-Golgi network membrane</location>
        <topology evidence="2">Single-pass type I membrane protein</topology>
    </subcellularLocation>
</comment>
<dbReference type="GO" id="GO:0004185">
    <property type="term" value="F:serine-type carboxypeptidase activity"/>
    <property type="evidence" value="ECO:0007669"/>
    <property type="project" value="UniProtKB-UniRule"/>
</dbReference>
<evidence type="ECO:0000256" key="12">
    <source>
        <dbReference type="ARBA" id="ARBA00023136"/>
    </source>
</evidence>
<gene>
    <name evidence="18" type="ORF">CDD81_5270</name>
</gene>
<organism evidence="18 19">
    <name type="scientific">Ophiocordyceps australis</name>
    <dbReference type="NCBI Taxonomy" id="1399860"/>
    <lineage>
        <taxon>Eukaryota</taxon>
        <taxon>Fungi</taxon>
        <taxon>Dikarya</taxon>
        <taxon>Ascomycota</taxon>
        <taxon>Pezizomycotina</taxon>
        <taxon>Sordariomycetes</taxon>
        <taxon>Hypocreomycetidae</taxon>
        <taxon>Hypocreales</taxon>
        <taxon>Ophiocordycipitaceae</taxon>
        <taxon>Ophiocordyceps</taxon>
    </lineage>
</organism>
<dbReference type="AlphaFoldDB" id="A0A2C5XMC8"/>
<dbReference type="GO" id="GO:0006915">
    <property type="term" value="P:apoptotic process"/>
    <property type="evidence" value="ECO:0007669"/>
    <property type="project" value="UniProtKB-KW"/>
</dbReference>
<dbReference type="STRING" id="1399860.A0A2C5XMC8"/>
<evidence type="ECO:0000256" key="3">
    <source>
        <dbReference type="ARBA" id="ARBA00009431"/>
    </source>
</evidence>